<protein>
    <submittedName>
        <fullName evidence="3">Phage scaffolding protein</fullName>
    </submittedName>
</protein>
<accession>A0A926EZM9</accession>
<evidence type="ECO:0000313" key="3">
    <source>
        <dbReference type="EMBL" id="MBC8590616.1"/>
    </source>
</evidence>
<dbReference type="RefSeq" id="WP_249323453.1">
    <property type="nucleotide sequence ID" value="NZ_JACRTK010000002.1"/>
</dbReference>
<dbReference type="Pfam" id="PF06810">
    <property type="entry name" value="Phage_scaffold"/>
    <property type="match status" value="1"/>
</dbReference>
<dbReference type="Proteomes" id="UP000601522">
    <property type="component" value="Unassembled WGS sequence"/>
</dbReference>
<sequence length="210" mass="23472">MCLRKKEGFKFNLQLFGEKTLEQILGEELYSKVTDKLGDSKIAIVSDGNWIPKAKFDDINTEKNDYKTQVDNLNIQLGKLQKQLEDNDDASKTIKDLQKDIADKEKELEKTRKSNAIKLEVLKANPNDVADILPHLKDDIITIAEDGTITGLNEQIEALKESKAYLFKAEEPQGTGGSLGAGNKHKNSPAEQNSANSFIESIREVQAIRQ</sequence>
<organism evidence="3 4">
    <name type="scientific">Wansuia hejianensis</name>
    <dbReference type="NCBI Taxonomy" id="2763667"/>
    <lineage>
        <taxon>Bacteria</taxon>
        <taxon>Bacillati</taxon>
        <taxon>Bacillota</taxon>
        <taxon>Clostridia</taxon>
        <taxon>Lachnospirales</taxon>
        <taxon>Lachnospiraceae</taxon>
        <taxon>Wansuia</taxon>
    </lineage>
</organism>
<feature type="region of interest" description="Disordered" evidence="2">
    <location>
        <begin position="171"/>
        <end position="199"/>
    </location>
</feature>
<feature type="compositionally biased region" description="Polar residues" evidence="2">
    <location>
        <begin position="189"/>
        <end position="199"/>
    </location>
</feature>
<evidence type="ECO:0000256" key="1">
    <source>
        <dbReference type="SAM" id="Coils"/>
    </source>
</evidence>
<keyword evidence="1" id="KW-0175">Coiled coil</keyword>
<gene>
    <name evidence="3" type="ORF">H8689_05660</name>
</gene>
<keyword evidence="4" id="KW-1185">Reference proteome</keyword>
<name>A0A926EZM9_9FIRM</name>
<comment type="caution">
    <text evidence="3">The sequence shown here is derived from an EMBL/GenBank/DDBJ whole genome shotgun (WGS) entry which is preliminary data.</text>
</comment>
<dbReference type="InterPro" id="IPR009636">
    <property type="entry name" value="SCAF"/>
</dbReference>
<proteinExistence type="predicted"/>
<evidence type="ECO:0000313" key="4">
    <source>
        <dbReference type="Proteomes" id="UP000601522"/>
    </source>
</evidence>
<dbReference type="EMBL" id="JACRTK010000002">
    <property type="protein sequence ID" value="MBC8590616.1"/>
    <property type="molecule type" value="Genomic_DNA"/>
</dbReference>
<reference evidence="3 4" key="1">
    <citation type="submission" date="2020-08" db="EMBL/GenBank/DDBJ databases">
        <title>Genome public.</title>
        <authorList>
            <person name="Liu C."/>
            <person name="Sun Q."/>
        </authorList>
    </citation>
    <scope>NUCLEOTIDE SEQUENCE [LARGE SCALE GENOMIC DNA]</scope>
    <source>
        <strain evidence="3 4">NSJ-26</strain>
    </source>
</reference>
<dbReference type="AlphaFoldDB" id="A0A926EZM9"/>
<feature type="coiled-coil region" evidence="1">
    <location>
        <begin position="56"/>
        <end position="114"/>
    </location>
</feature>
<evidence type="ECO:0000256" key="2">
    <source>
        <dbReference type="SAM" id="MobiDB-lite"/>
    </source>
</evidence>